<gene>
    <name evidence="1" type="ORF">M440DRAFT_1423757</name>
</gene>
<dbReference type="Gene3D" id="3.40.50.10470">
    <property type="entry name" value="Translation initiation factor eif-2b, domain 2"/>
    <property type="match status" value="1"/>
</dbReference>
<reference evidence="1 2" key="1">
    <citation type="submission" date="2016-07" db="EMBL/GenBank/DDBJ databases">
        <title>Multiple horizontal gene transfer events from other fungi enriched the ability of initially mycotrophic Trichoderma (Ascomycota) to feed on dead plant biomass.</title>
        <authorList>
            <consortium name="DOE Joint Genome Institute"/>
            <person name="Aerts A."/>
            <person name="Atanasova L."/>
            <person name="Chenthamara K."/>
            <person name="Zhang J."/>
            <person name="Grujic M."/>
            <person name="Henrissat B."/>
            <person name="Kuo A."/>
            <person name="Salamov A."/>
            <person name="Lipzen A."/>
            <person name="Labutti K."/>
            <person name="Barry K."/>
            <person name="Miao Y."/>
            <person name="Rahimi M.J."/>
            <person name="Shen Q."/>
            <person name="Grigoriev I.V."/>
            <person name="Kubicek C.P."/>
            <person name="Druzhinina I.S."/>
        </authorList>
    </citation>
    <scope>NUCLEOTIDE SEQUENCE [LARGE SCALE GENOMIC DNA]</scope>
    <source>
        <strain evidence="1 2">ATCC 18648</strain>
    </source>
</reference>
<accession>A0A2T4BZN2</accession>
<evidence type="ECO:0000313" key="2">
    <source>
        <dbReference type="Proteomes" id="UP000240760"/>
    </source>
</evidence>
<dbReference type="EMBL" id="KZ679135">
    <property type="protein sequence ID" value="PTB74781.1"/>
    <property type="molecule type" value="Genomic_DNA"/>
</dbReference>
<name>A0A2T4BZN2_TRILO</name>
<dbReference type="SUPFAM" id="SSF100950">
    <property type="entry name" value="NagB/RpiA/CoA transferase-like"/>
    <property type="match status" value="1"/>
</dbReference>
<dbReference type="STRING" id="983965.A0A2T4BZN2"/>
<dbReference type="InterPro" id="IPR042529">
    <property type="entry name" value="IF_2B-like_C"/>
</dbReference>
<organism evidence="1 2">
    <name type="scientific">Trichoderma longibrachiatum ATCC 18648</name>
    <dbReference type="NCBI Taxonomy" id="983965"/>
    <lineage>
        <taxon>Eukaryota</taxon>
        <taxon>Fungi</taxon>
        <taxon>Dikarya</taxon>
        <taxon>Ascomycota</taxon>
        <taxon>Pezizomycotina</taxon>
        <taxon>Sordariomycetes</taxon>
        <taxon>Hypocreomycetidae</taxon>
        <taxon>Hypocreales</taxon>
        <taxon>Hypocreaceae</taxon>
        <taxon>Trichoderma</taxon>
    </lineage>
</organism>
<dbReference type="Proteomes" id="UP000240760">
    <property type="component" value="Unassembled WGS sequence"/>
</dbReference>
<dbReference type="InterPro" id="IPR037171">
    <property type="entry name" value="NagB/RpiA_transferase-like"/>
</dbReference>
<dbReference type="OrthoDB" id="269919at2759"/>
<sequence length="101" mass="11554">NRRARYRRRLSGVYKLSPESPFDESSLIEWGDSSTFVSFADGPLVSGAEIRTALTELIQPELVDTYITNLGTHSRDHLSSLISDHYKREDADFHIWEEAEP</sequence>
<evidence type="ECO:0000313" key="1">
    <source>
        <dbReference type="EMBL" id="PTB74781.1"/>
    </source>
</evidence>
<dbReference type="AlphaFoldDB" id="A0A2T4BZN2"/>
<keyword evidence="2" id="KW-1185">Reference proteome</keyword>
<feature type="non-terminal residue" evidence="1">
    <location>
        <position position="1"/>
    </location>
</feature>
<protein>
    <submittedName>
        <fullName evidence="1">Uncharacterized protein</fullName>
    </submittedName>
</protein>
<proteinExistence type="predicted"/>